<dbReference type="PANTHER" id="PTHR34189">
    <property type="entry name" value="TRANSMEMBRANE PROTEIN"/>
    <property type="match status" value="1"/>
</dbReference>
<evidence type="ECO:0000256" key="2">
    <source>
        <dbReference type="SAM" id="Phobius"/>
    </source>
</evidence>
<feature type="region of interest" description="Disordered" evidence="1">
    <location>
        <begin position="1"/>
        <end position="27"/>
    </location>
</feature>
<accession>A0A3S3QC94</accession>
<comment type="caution">
    <text evidence="3">The sequence shown here is derived from an EMBL/GenBank/DDBJ whole genome shotgun (WGS) entry which is preliminary data.</text>
</comment>
<dbReference type="EMBL" id="QPKB01000004">
    <property type="protein sequence ID" value="RWR83070.1"/>
    <property type="molecule type" value="Genomic_DNA"/>
</dbReference>
<keyword evidence="2" id="KW-1133">Transmembrane helix</keyword>
<dbReference type="STRING" id="337451.A0A3S3QC94"/>
<organism evidence="3 4">
    <name type="scientific">Cinnamomum micranthum f. kanehirae</name>
    <dbReference type="NCBI Taxonomy" id="337451"/>
    <lineage>
        <taxon>Eukaryota</taxon>
        <taxon>Viridiplantae</taxon>
        <taxon>Streptophyta</taxon>
        <taxon>Embryophyta</taxon>
        <taxon>Tracheophyta</taxon>
        <taxon>Spermatophyta</taxon>
        <taxon>Magnoliopsida</taxon>
        <taxon>Magnoliidae</taxon>
        <taxon>Laurales</taxon>
        <taxon>Lauraceae</taxon>
        <taxon>Cinnamomum</taxon>
    </lineage>
</organism>
<sequence>MHRSGSASRVSDSNKSSDTDHLPTYDPLSDIAKKEISKLKAAENAVHIIPFVLILCAIILWFLSASEDVTIVSRMVKRTIISGHSNQTS</sequence>
<keyword evidence="2" id="KW-0812">Transmembrane</keyword>
<evidence type="ECO:0000313" key="4">
    <source>
        <dbReference type="Proteomes" id="UP000283530"/>
    </source>
</evidence>
<evidence type="ECO:0000256" key="1">
    <source>
        <dbReference type="SAM" id="MobiDB-lite"/>
    </source>
</evidence>
<evidence type="ECO:0008006" key="5">
    <source>
        <dbReference type="Google" id="ProtNLM"/>
    </source>
</evidence>
<dbReference type="AlphaFoldDB" id="A0A3S3QC94"/>
<protein>
    <recommendedName>
        <fullName evidence="5">Transmembrane protein</fullName>
    </recommendedName>
</protein>
<keyword evidence="4" id="KW-1185">Reference proteome</keyword>
<feature type="transmembrane region" description="Helical" evidence="2">
    <location>
        <begin position="44"/>
        <end position="63"/>
    </location>
</feature>
<dbReference type="OrthoDB" id="759788at2759"/>
<evidence type="ECO:0000313" key="3">
    <source>
        <dbReference type="EMBL" id="RWR83070.1"/>
    </source>
</evidence>
<name>A0A3S3QC94_9MAGN</name>
<gene>
    <name evidence="3" type="ORF">CKAN_01181200</name>
</gene>
<dbReference type="Proteomes" id="UP000283530">
    <property type="component" value="Unassembled WGS sequence"/>
</dbReference>
<keyword evidence="2" id="KW-0472">Membrane</keyword>
<dbReference type="PANTHER" id="PTHR34189:SF13">
    <property type="entry name" value="TRANSMEMBRANE PROTEIN"/>
    <property type="match status" value="1"/>
</dbReference>
<feature type="compositionally biased region" description="Polar residues" evidence="1">
    <location>
        <begin position="1"/>
        <end position="14"/>
    </location>
</feature>
<reference evidence="3 4" key="1">
    <citation type="journal article" date="2019" name="Nat. Plants">
        <title>Stout camphor tree genome fills gaps in understanding of flowering plant genome evolution.</title>
        <authorList>
            <person name="Chaw S.M."/>
            <person name="Liu Y.C."/>
            <person name="Wu Y.W."/>
            <person name="Wang H.Y."/>
            <person name="Lin C.I."/>
            <person name="Wu C.S."/>
            <person name="Ke H.M."/>
            <person name="Chang L.Y."/>
            <person name="Hsu C.Y."/>
            <person name="Yang H.T."/>
            <person name="Sudianto E."/>
            <person name="Hsu M.H."/>
            <person name="Wu K.P."/>
            <person name="Wang L.N."/>
            <person name="Leebens-Mack J.H."/>
            <person name="Tsai I.J."/>
        </authorList>
    </citation>
    <scope>NUCLEOTIDE SEQUENCE [LARGE SCALE GENOMIC DNA]</scope>
    <source>
        <strain evidence="4">cv. Chaw 1501</strain>
        <tissue evidence="3">Young leaves</tissue>
    </source>
</reference>
<proteinExistence type="predicted"/>